<name>A0A6G0Z1N5_APHCR</name>
<reference evidence="1 2" key="1">
    <citation type="submission" date="2019-08" db="EMBL/GenBank/DDBJ databases">
        <title>Whole genome of Aphis craccivora.</title>
        <authorList>
            <person name="Voronova N.V."/>
            <person name="Shulinski R.S."/>
            <person name="Bandarenka Y.V."/>
            <person name="Zhorov D.G."/>
            <person name="Warner D."/>
        </authorList>
    </citation>
    <scope>NUCLEOTIDE SEQUENCE [LARGE SCALE GENOMIC DNA]</scope>
    <source>
        <strain evidence="1">180601</strain>
        <tissue evidence="1">Whole Body</tissue>
    </source>
</reference>
<dbReference type="Proteomes" id="UP000478052">
    <property type="component" value="Unassembled WGS sequence"/>
</dbReference>
<evidence type="ECO:0000313" key="1">
    <source>
        <dbReference type="EMBL" id="KAF0764210.1"/>
    </source>
</evidence>
<organism evidence="1 2">
    <name type="scientific">Aphis craccivora</name>
    <name type="common">Cowpea aphid</name>
    <dbReference type="NCBI Taxonomy" id="307492"/>
    <lineage>
        <taxon>Eukaryota</taxon>
        <taxon>Metazoa</taxon>
        <taxon>Ecdysozoa</taxon>
        <taxon>Arthropoda</taxon>
        <taxon>Hexapoda</taxon>
        <taxon>Insecta</taxon>
        <taxon>Pterygota</taxon>
        <taxon>Neoptera</taxon>
        <taxon>Paraneoptera</taxon>
        <taxon>Hemiptera</taxon>
        <taxon>Sternorrhyncha</taxon>
        <taxon>Aphidomorpha</taxon>
        <taxon>Aphidoidea</taxon>
        <taxon>Aphididae</taxon>
        <taxon>Aphidini</taxon>
        <taxon>Aphis</taxon>
        <taxon>Aphis</taxon>
    </lineage>
</organism>
<dbReference type="EMBL" id="VUJU01001698">
    <property type="protein sequence ID" value="KAF0764210.1"/>
    <property type="molecule type" value="Genomic_DNA"/>
</dbReference>
<accession>A0A6G0Z1N5</accession>
<comment type="caution">
    <text evidence="1">The sequence shown here is derived from an EMBL/GenBank/DDBJ whole genome shotgun (WGS) entry which is preliminary data.</text>
</comment>
<dbReference type="OrthoDB" id="10434221at2759"/>
<protein>
    <submittedName>
        <fullName evidence="1">Uncharacterized protein</fullName>
    </submittedName>
</protein>
<sequence length="75" mass="8669">MYCYTISEPLRLSTHHPANRGWTSLIIVADDDSRFAPGGDDAYYRNDPVKYDLNSKLKFAHSYSKNYYYKSSVGH</sequence>
<evidence type="ECO:0000313" key="2">
    <source>
        <dbReference type="Proteomes" id="UP000478052"/>
    </source>
</evidence>
<gene>
    <name evidence="1" type="ORF">FWK35_00007680</name>
</gene>
<keyword evidence="2" id="KW-1185">Reference proteome</keyword>
<proteinExistence type="predicted"/>
<dbReference type="AlphaFoldDB" id="A0A6G0Z1N5"/>